<evidence type="ECO:0000259" key="9">
    <source>
        <dbReference type="PROSITE" id="PS51755"/>
    </source>
</evidence>
<dbReference type="PANTHER" id="PTHR48111">
    <property type="entry name" value="REGULATOR OF RPOS"/>
    <property type="match status" value="1"/>
</dbReference>
<evidence type="ECO:0000256" key="4">
    <source>
        <dbReference type="ARBA" id="ARBA00023125"/>
    </source>
</evidence>
<dbReference type="InterPro" id="IPR001789">
    <property type="entry name" value="Sig_transdc_resp-reg_receiver"/>
</dbReference>
<dbReference type="InterPro" id="IPR039420">
    <property type="entry name" value="WalR-like"/>
</dbReference>
<reference evidence="10 11" key="1">
    <citation type="submission" date="2022-06" db="EMBL/GenBank/DDBJ databases">
        <title>Genomic Encyclopedia of Archaeal and Bacterial Type Strains, Phase II (KMG-II): from individual species to whole genera.</title>
        <authorList>
            <person name="Goeker M."/>
        </authorList>
    </citation>
    <scope>NUCLEOTIDE SEQUENCE [LARGE SCALE GENOMIC DNA]</scope>
    <source>
        <strain evidence="10 11">DSM 44255</strain>
    </source>
</reference>
<evidence type="ECO:0000256" key="1">
    <source>
        <dbReference type="ARBA" id="ARBA00022553"/>
    </source>
</evidence>
<dbReference type="PROSITE" id="PS51755">
    <property type="entry name" value="OMPR_PHOB"/>
    <property type="match status" value="1"/>
</dbReference>
<dbReference type="GO" id="GO:0003677">
    <property type="term" value="F:DNA binding"/>
    <property type="evidence" value="ECO:0007669"/>
    <property type="project" value="UniProtKB-KW"/>
</dbReference>
<evidence type="ECO:0000256" key="2">
    <source>
        <dbReference type="ARBA" id="ARBA00023012"/>
    </source>
</evidence>
<dbReference type="RefSeq" id="WP_253887783.1">
    <property type="nucleotide sequence ID" value="NZ_BAAAVB010000013.1"/>
</dbReference>
<dbReference type="SUPFAM" id="SSF52172">
    <property type="entry name" value="CheY-like"/>
    <property type="match status" value="1"/>
</dbReference>
<dbReference type="PANTHER" id="PTHR48111:SF1">
    <property type="entry name" value="TWO-COMPONENT RESPONSE REGULATOR ORR33"/>
    <property type="match status" value="1"/>
</dbReference>
<sequence>MELHDTAPAGMVPDGVVRSMLARFHPDRAEWLRRLLRRHGHDVLVADTDERAMRCVDRDLVLVEIDDGDESLQLCRDLRDQRDIALVAVSGRDTEPERLRVLAAGCDDHLFWECGPAETMARVDAVLRWVQPWSAEVALVVHGPLRIDAGTREVRLSGEPIHLTRKEFDLLRLLAGRAGAVVDRAEILETVWGEDSAVVGRSLDTHVSSLRRKVGRWVCVTVKGYGLRIGSPDEVGP</sequence>
<organism evidence="10 11">
    <name type="scientific">Actinokineospora diospyrosa</name>
    <dbReference type="NCBI Taxonomy" id="103728"/>
    <lineage>
        <taxon>Bacteria</taxon>
        <taxon>Bacillati</taxon>
        <taxon>Actinomycetota</taxon>
        <taxon>Actinomycetes</taxon>
        <taxon>Pseudonocardiales</taxon>
        <taxon>Pseudonocardiaceae</taxon>
        <taxon>Actinokineospora</taxon>
    </lineage>
</organism>
<evidence type="ECO:0000256" key="5">
    <source>
        <dbReference type="ARBA" id="ARBA00023163"/>
    </source>
</evidence>
<keyword evidence="2" id="KW-0902">Two-component regulatory system</keyword>
<dbReference type="Gene3D" id="3.40.50.2300">
    <property type="match status" value="1"/>
</dbReference>
<feature type="domain" description="Response regulatory" evidence="8">
    <location>
        <begin position="18"/>
        <end position="127"/>
    </location>
</feature>
<protein>
    <submittedName>
        <fullName evidence="10">DNA-binding response regulator, OmpR family, contains REC and winged-helix (WHTH) domain</fullName>
    </submittedName>
</protein>
<dbReference type="InterPro" id="IPR036388">
    <property type="entry name" value="WH-like_DNA-bd_sf"/>
</dbReference>
<feature type="DNA-binding region" description="OmpR/PhoB-type" evidence="7">
    <location>
        <begin position="136"/>
        <end position="231"/>
    </location>
</feature>
<dbReference type="InterPro" id="IPR011006">
    <property type="entry name" value="CheY-like_superfamily"/>
</dbReference>
<evidence type="ECO:0000313" key="10">
    <source>
        <dbReference type="EMBL" id="MCP2270811.1"/>
    </source>
</evidence>
<keyword evidence="1" id="KW-0597">Phosphoprotein</keyword>
<comment type="caution">
    <text evidence="10">The sequence shown here is derived from an EMBL/GenBank/DDBJ whole genome shotgun (WGS) entry which is preliminary data.</text>
</comment>
<feature type="domain" description="OmpR/PhoB-type" evidence="9">
    <location>
        <begin position="136"/>
        <end position="231"/>
    </location>
</feature>
<dbReference type="SMART" id="SM00862">
    <property type="entry name" value="Trans_reg_C"/>
    <property type="match status" value="1"/>
</dbReference>
<dbReference type="SUPFAM" id="SSF46894">
    <property type="entry name" value="C-terminal effector domain of the bipartite response regulators"/>
    <property type="match status" value="1"/>
</dbReference>
<evidence type="ECO:0000259" key="8">
    <source>
        <dbReference type="PROSITE" id="PS50110"/>
    </source>
</evidence>
<keyword evidence="5" id="KW-0804">Transcription</keyword>
<comment type="caution">
    <text evidence="6">Lacks conserved residue(s) required for the propagation of feature annotation.</text>
</comment>
<dbReference type="InterPro" id="IPR016032">
    <property type="entry name" value="Sig_transdc_resp-reg_C-effctor"/>
</dbReference>
<accession>A0ABT1IEQ7</accession>
<dbReference type="Pfam" id="PF00486">
    <property type="entry name" value="Trans_reg_C"/>
    <property type="match status" value="1"/>
</dbReference>
<keyword evidence="3" id="KW-0805">Transcription regulation</keyword>
<evidence type="ECO:0000256" key="3">
    <source>
        <dbReference type="ARBA" id="ARBA00023015"/>
    </source>
</evidence>
<dbReference type="InterPro" id="IPR001867">
    <property type="entry name" value="OmpR/PhoB-type_DNA-bd"/>
</dbReference>
<dbReference type="EMBL" id="JAMTCO010000008">
    <property type="protein sequence ID" value="MCP2270811.1"/>
    <property type="molecule type" value="Genomic_DNA"/>
</dbReference>
<evidence type="ECO:0000256" key="7">
    <source>
        <dbReference type="PROSITE-ProRule" id="PRU01091"/>
    </source>
</evidence>
<gene>
    <name evidence="10" type="ORF">LV75_003323</name>
</gene>
<name>A0ABT1IEQ7_9PSEU</name>
<dbReference type="CDD" id="cd00383">
    <property type="entry name" value="trans_reg_C"/>
    <property type="match status" value="1"/>
</dbReference>
<proteinExistence type="predicted"/>
<dbReference type="Proteomes" id="UP001205185">
    <property type="component" value="Unassembled WGS sequence"/>
</dbReference>
<dbReference type="Gene3D" id="1.10.10.10">
    <property type="entry name" value="Winged helix-like DNA-binding domain superfamily/Winged helix DNA-binding domain"/>
    <property type="match status" value="1"/>
</dbReference>
<dbReference type="PROSITE" id="PS50110">
    <property type="entry name" value="RESPONSE_REGULATORY"/>
    <property type="match status" value="1"/>
</dbReference>
<evidence type="ECO:0000256" key="6">
    <source>
        <dbReference type="PROSITE-ProRule" id="PRU00169"/>
    </source>
</evidence>
<keyword evidence="11" id="KW-1185">Reference proteome</keyword>
<evidence type="ECO:0000313" key="11">
    <source>
        <dbReference type="Proteomes" id="UP001205185"/>
    </source>
</evidence>
<keyword evidence="4 7" id="KW-0238">DNA-binding</keyword>